<dbReference type="Pfam" id="PF03144">
    <property type="entry name" value="GTP_EFTU_D2"/>
    <property type="match status" value="1"/>
</dbReference>
<dbReference type="PROSITE" id="PS00301">
    <property type="entry name" value="G_TR_1"/>
    <property type="match status" value="1"/>
</dbReference>
<protein>
    <recommendedName>
        <fullName evidence="1">sulfate adenylyltransferase</fullName>
        <ecNumber evidence="1">2.7.7.4</ecNumber>
    </recommendedName>
</protein>
<organism evidence="8 9">
    <name type="scientific">Clostridium muellerianum</name>
    <dbReference type="NCBI Taxonomy" id="2716538"/>
    <lineage>
        <taxon>Bacteria</taxon>
        <taxon>Bacillati</taxon>
        <taxon>Bacillota</taxon>
        <taxon>Clostridia</taxon>
        <taxon>Eubacteriales</taxon>
        <taxon>Clostridiaceae</taxon>
        <taxon>Clostridium</taxon>
    </lineage>
</organism>
<dbReference type="InterPro" id="IPR000795">
    <property type="entry name" value="T_Tr_GTP-bd_dom"/>
</dbReference>
<feature type="domain" description="Tr-type G" evidence="7">
    <location>
        <begin position="5"/>
        <end position="218"/>
    </location>
</feature>
<dbReference type="InterPro" id="IPR050100">
    <property type="entry name" value="TRAFAC_GTPase_members"/>
</dbReference>
<sequence>MNFTREDMNIVIVGHVDHGKSTIIGRLLADTNSLPEGKLEQVKERCRRNSKPFEYAFLLDALKDEQEQGITIDAARCFFKTEKRDYIIIDAPGHIEFLKNMVTGASRAEVALLVIDAEEGIKENSKRHGYLLSMLGIKNVVVLINKMDLVNYDEKIFESITKEYTEFLNKIDVEPKCFIPVSGFFGENIVGLSDKMPWYKGQSVLQVLDSFEKEKLPDDKPFRMPVQAVYKFTRDGDNRRIVAGTIETGRVKVGDEVIFYPSGKKSTVKSIEVFNGEARESIGSGYAAGFTLNEQIYIKRGEMAAISGDIKPKVTNRIKVNLFWLGRSPMVKEKEYILKVGTSKVEVKIEEITKVIDASNLDNEVKDQIDRHEVAECILKTDKPIAFDLSHEIAQTSRFVIVDKYEIAGGGIILKELEDEENNSHKENYKWEKSYITLEERAEKFGQKPALICITGKENAGKKDIARALERKLFSDGRSVYFLGINNALYAEDHSKKEHIKRLSEMSNIMMDSGSILIATASELNSGDIETVEAAVDSKEVIKVWVGENEISEIDEDLLVSKEDTVELAVDKIKSLLQEKNIIFKPF</sequence>
<name>A0A7Y0HNM3_9CLOT</name>
<dbReference type="Gene3D" id="2.40.30.10">
    <property type="entry name" value="Translation factors"/>
    <property type="match status" value="2"/>
</dbReference>
<dbReference type="InterPro" id="IPR004161">
    <property type="entry name" value="EFTu-like_2"/>
</dbReference>
<dbReference type="InterPro" id="IPR044138">
    <property type="entry name" value="CysN_II"/>
</dbReference>
<dbReference type="NCBIfam" id="TIGR02034">
    <property type="entry name" value="CysN"/>
    <property type="match status" value="1"/>
</dbReference>
<evidence type="ECO:0000256" key="1">
    <source>
        <dbReference type="ARBA" id="ARBA00012391"/>
    </source>
</evidence>
<dbReference type="GO" id="GO:0005524">
    <property type="term" value="F:ATP binding"/>
    <property type="evidence" value="ECO:0007669"/>
    <property type="project" value="UniProtKB-KW"/>
</dbReference>
<dbReference type="SUPFAM" id="SSF50447">
    <property type="entry name" value="Translation proteins"/>
    <property type="match status" value="1"/>
</dbReference>
<evidence type="ECO:0000256" key="3">
    <source>
        <dbReference type="ARBA" id="ARBA00022695"/>
    </source>
</evidence>
<accession>A0A7Y0HNM3</accession>
<dbReference type="Pfam" id="PF01583">
    <property type="entry name" value="APS_kinase"/>
    <property type="match status" value="1"/>
</dbReference>
<evidence type="ECO:0000256" key="5">
    <source>
        <dbReference type="ARBA" id="ARBA00022840"/>
    </source>
</evidence>
<dbReference type="InterPro" id="IPR009000">
    <property type="entry name" value="Transl_B-barrel_sf"/>
</dbReference>
<dbReference type="Pfam" id="PF22594">
    <property type="entry name" value="GTP-eEF1A_C"/>
    <property type="match status" value="1"/>
</dbReference>
<comment type="caution">
    <text evidence="8">The sequence shown here is derived from an EMBL/GenBank/DDBJ whole genome shotgun (WGS) entry which is preliminary data.</text>
</comment>
<dbReference type="CDD" id="cd03695">
    <property type="entry name" value="CysN_NodQ_II"/>
    <property type="match status" value="1"/>
</dbReference>
<dbReference type="InterPro" id="IPR011779">
    <property type="entry name" value="SO4_adenylTrfase_lsu"/>
</dbReference>
<dbReference type="CDD" id="cd04095">
    <property type="entry name" value="CysN_NoDQ_III"/>
    <property type="match status" value="1"/>
</dbReference>
<dbReference type="InterPro" id="IPR031157">
    <property type="entry name" value="G_TR_CS"/>
</dbReference>
<dbReference type="InterPro" id="IPR059117">
    <property type="entry name" value="APS_kinase_dom"/>
</dbReference>
<dbReference type="InterPro" id="IPR044139">
    <property type="entry name" value="CysN_NoDQ_III"/>
</dbReference>
<dbReference type="GO" id="GO:0004781">
    <property type="term" value="F:sulfate adenylyltransferase (ATP) activity"/>
    <property type="evidence" value="ECO:0007669"/>
    <property type="project" value="UniProtKB-EC"/>
</dbReference>
<dbReference type="InterPro" id="IPR005225">
    <property type="entry name" value="Small_GTP-bd"/>
</dbReference>
<dbReference type="PRINTS" id="PR00315">
    <property type="entry name" value="ELONGATNFCT"/>
</dbReference>
<keyword evidence="4" id="KW-0547">Nucleotide-binding</keyword>
<keyword evidence="2" id="KW-0808">Transferase</keyword>
<evidence type="ECO:0000259" key="7">
    <source>
        <dbReference type="PROSITE" id="PS51722"/>
    </source>
</evidence>
<dbReference type="PANTHER" id="PTHR23115">
    <property type="entry name" value="TRANSLATION FACTOR"/>
    <property type="match status" value="1"/>
</dbReference>
<dbReference type="SUPFAM" id="SSF52540">
    <property type="entry name" value="P-loop containing nucleoside triphosphate hydrolases"/>
    <property type="match status" value="2"/>
</dbReference>
<dbReference type="CDD" id="cd04166">
    <property type="entry name" value="CysN_ATPS"/>
    <property type="match status" value="1"/>
</dbReference>
<dbReference type="GO" id="GO:0006790">
    <property type="term" value="P:sulfur compound metabolic process"/>
    <property type="evidence" value="ECO:0007669"/>
    <property type="project" value="InterPro"/>
</dbReference>
<keyword evidence="3" id="KW-0548">Nucleotidyltransferase</keyword>
<dbReference type="Proteomes" id="UP000537131">
    <property type="component" value="Unassembled WGS sequence"/>
</dbReference>
<dbReference type="GO" id="GO:0003924">
    <property type="term" value="F:GTPase activity"/>
    <property type="evidence" value="ECO:0007669"/>
    <property type="project" value="InterPro"/>
</dbReference>
<dbReference type="SUPFAM" id="SSF50465">
    <property type="entry name" value="EF-Tu/eEF-1alpha/eIF2-gamma C-terminal domain"/>
    <property type="match status" value="1"/>
</dbReference>
<keyword evidence="6" id="KW-0342">GTP-binding</keyword>
<dbReference type="EC" id="2.7.7.4" evidence="1"/>
<dbReference type="InterPro" id="IPR009001">
    <property type="entry name" value="Transl_elong_EF1A/Init_IF2_C"/>
</dbReference>
<evidence type="ECO:0000256" key="4">
    <source>
        <dbReference type="ARBA" id="ARBA00022741"/>
    </source>
</evidence>
<keyword evidence="9" id="KW-1185">Reference proteome</keyword>
<dbReference type="InterPro" id="IPR054696">
    <property type="entry name" value="GTP-eEF1A_C"/>
</dbReference>
<evidence type="ECO:0000256" key="6">
    <source>
        <dbReference type="ARBA" id="ARBA00023134"/>
    </source>
</evidence>
<dbReference type="GO" id="GO:0005525">
    <property type="term" value="F:GTP binding"/>
    <property type="evidence" value="ECO:0007669"/>
    <property type="project" value="UniProtKB-KW"/>
</dbReference>
<evidence type="ECO:0000313" key="9">
    <source>
        <dbReference type="Proteomes" id="UP000537131"/>
    </source>
</evidence>
<dbReference type="PROSITE" id="PS51722">
    <property type="entry name" value="G_TR_2"/>
    <property type="match status" value="1"/>
</dbReference>
<dbReference type="Gene3D" id="3.40.50.300">
    <property type="entry name" value="P-loop containing nucleotide triphosphate hydrolases"/>
    <property type="match status" value="2"/>
</dbReference>
<dbReference type="Pfam" id="PF00009">
    <property type="entry name" value="GTP_EFTU"/>
    <property type="match status" value="1"/>
</dbReference>
<dbReference type="AlphaFoldDB" id="A0A7Y0HNM3"/>
<proteinExistence type="predicted"/>
<keyword evidence="5" id="KW-0067">ATP-binding</keyword>
<evidence type="ECO:0000313" key="8">
    <source>
        <dbReference type="EMBL" id="NMM64154.1"/>
    </source>
</evidence>
<dbReference type="InterPro" id="IPR041757">
    <property type="entry name" value="CysN_GTP-bd"/>
</dbReference>
<dbReference type="InterPro" id="IPR027417">
    <property type="entry name" value="P-loop_NTPase"/>
</dbReference>
<dbReference type="EMBL" id="JABBNI010000035">
    <property type="protein sequence ID" value="NMM64154.1"/>
    <property type="molecule type" value="Genomic_DNA"/>
</dbReference>
<dbReference type="NCBIfam" id="TIGR00231">
    <property type="entry name" value="small_GTP"/>
    <property type="match status" value="1"/>
</dbReference>
<evidence type="ECO:0000256" key="2">
    <source>
        <dbReference type="ARBA" id="ARBA00022679"/>
    </source>
</evidence>
<gene>
    <name evidence="8" type="ORF">HBE96_16110</name>
</gene>
<dbReference type="RefSeq" id="WP_169298749.1">
    <property type="nucleotide sequence ID" value="NZ_JABBNI010000035.1"/>
</dbReference>
<reference evidence="8 9" key="1">
    <citation type="submission" date="2020-06" db="EMBL/GenBank/DDBJ databases">
        <title>Complete Genome Sequence of Clostridium muelleri sp. nov. P21T, an Acid-Alcohol Producing Acetogen Isolated from Old Hay.</title>
        <authorList>
            <person name="Duncan K.E."/>
            <person name="Tanner R.S."/>
        </authorList>
    </citation>
    <scope>NUCLEOTIDE SEQUENCE [LARGE SCALE GENOMIC DNA]</scope>
    <source>
        <strain evidence="8 9">P21</strain>
    </source>
</reference>